<dbReference type="OrthoDB" id="1646880at2"/>
<evidence type="ECO:0000259" key="2">
    <source>
        <dbReference type="PROSITE" id="PS50110"/>
    </source>
</evidence>
<dbReference type="Gene3D" id="3.40.50.2300">
    <property type="match status" value="1"/>
</dbReference>
<dbReference type="Gene3D" id="2.40.50.1020">
    <property type="entry name" value="LytTr DNA-binding domain"/>
    <property type="match status" value="1"/>
</dbReference>
<dbReference type="Proteomes" id="UP000261284">
    <property type="component" value="Unassembled WGS sequence"/>
</dbReference>
<dbReference type="Pfam" id="PF04397">
    <property type="entry name" value="LytTR"/>
    <property type="match status" value="1"/>
</dbReference>
<dbReference type="SMART" id="SM00850">
    <property type="entry name" value="LytTR"/>
    <property type="match status" value="1"/>
</dbReference>
<dbReference type="InterPro" id="IPR011006">
    <property type="entry name" value="CheY-like_superfamily"/>
</dbReference>
<feature type="modified residue" description="4-aspartylphosphate" evidence="1">
    <location>
        <position position="57"/>
    </location>
</feature>
<dbReference type="GO" id="GO:0003677">
    <property type="term" value="F:DNA binding"/>
    <property type="evidence" value="ECO:0007669"/>
    <property type="project" value="UniProtKB-KW"/>
</dbReference>
<sequence>MKTIKAALVDDEISNLQIMKNILENQCEDVEIVWATDNLEDAHKYIREKEVDVIFMDIEMPPHSSFQLLENLSKPNFEVIFVTAYQEYALKAIKMAALDYILKPIKGSDIVQVINKLRTMRKDKFGELTGLIKHYLNGMPDNFSKIVVHVADGYDVVDISNIIYIEALDSYTKVKLPGNVSYVTSRSLKDFEDLLSEKGFYRVHKSYLINFRHIMKIVKGVAASVIMTNGTCIPISARKRDIFFTELKGVISF</sequence>
<dbReference type="RefSeq" id="WP_116845924.1">
    <property type="nucleotide sequence ID" value="NZ_QTJU01000001.1"/>
</dbReference>
<dbReference type="GO" id="GO:0000156">
    <property type="term" value="F:phosphorelay response regulator activity"/>
    <property type="evidence" value="ECO:0007669"/>
    <property type="project" value="InterPro"/>
</dbReference>
<feature type="domain" description="Response regulatory" evidence="2">
    <location>
        <begin position="5"/>
        <end position="118"/>
    </location>
</feature>
<dbReference type="Pfam" id="PF00072">
    <property type="entry name" value="Response_reg"/>
    <property type="match status" value="1"/>
</dbReference>
<name>A0A3E1NQV0_9BACT</name>
<dbReference type="PROSITE" id="PS50930">
    <property type="entry name" value="HTH_LYTTR"/>
    <property type="match status" value="1"/>
</dbReference>
<organism evidence="4 5">
    <name type="scientific">Deminuibacter soli</name>
    <dbReference type="NCBI Taxonomy" id="2291815"/>
    <lineage>
        <taxon>Bacteria</taxon>
        <taxon>Pseudomonadati</taxon>
        <taxon>Bacteroidota</taxon>
        <taxon>Chitinophagia</taxon>
        <taxon>Chitinophagales</taxon>
        <taxon>Chitinophagaceae</taxon>
        <taxon>Deminuibacter</taxon>
    </lineage>
</organism>
<dbReference type="AlphaFoldDB" id="A0A3E1NQV0"/>
<feature type="domain" description="HTH LytTR-type" evidence="3">
    <location>
        <begin position="146"/>
        <end position="240"/>
    </location>
</feature>
<proteinExistence type="predicted"/>
<dbReference type="PANTHER" id="PTHR37299:SF1">
    <property type="entry name" value="STAGE 0 SPORULATION PROTEIN A HOMOLOG"/>
    <property type="match status" value="1"/>
</dbReference>
<dbReference type="PROSITE" id="PS50110">
    <property type="entry name" value="RESPONSE_REGULATORY"/>
    <property type="match status" value="1"/>
</dbReference>
<dbReference type="InterPro" id="IPR001789">
    <property type="entry name" value="Sig_transdc_resp-reg_receiver"/>
</dbReference>
<dbReference type="SUPFAM" id="SSF52172">
    <property type="entry name" value="CheY-like"/>
    <property type="match status" value="1"/>
</dbReference>
<gene>
    <name evidence="4" type="ORF">DXN05_04125</name>
</gene>
<keyword evidence="5" id="KW-1185">Reference proteome</keyword>
<keyword evidence="4" id="KW-0238">DNA-binding</keyword>
<dbReference type="InterPro" id="IPR046947">
    <property type="entry name" value="LytR-like"/>
</dbReference>
<evidence type="ECO:0000313" key="4">
    <source>
        <dbReference type="EMBL" id="RFM30168.1"/>
    </source>
</evidence>
<accession>A0A3E1NQV0</accession>
<evidence type="ECO:0000256" key="1">
    <source>
        <dbReference type="PROSITE-ProRule" id="PRU00169"/>
    </source>
</evidence>
<dbReference type="SMART" id="SM00448">
    <property type="entry name" value="REC"/>
    <property type="match status" value="1"/>
</dbReference>
<dbReference type="PANTHER" id="PTHR37299">
    <property type="entry name" value="TRANSCRIPTIONAL REGULATOR-RELATED"/>
    <property type="match status" value="1"/>
</dbReference>
<evidence type="ECO:0000259" key="3">
    <source>
        <dbReference type="PROSITE" id="PS50930"/>
    </source>
</evidence>
<dbReference type="InterPro" id="IPR007492">
    <property type="entry name" value="LytTR_DNA-bd_dom"/>
</dbReference>
<dbReference type="EMBL" id="QTJU01000001">
    <property type="protein sequence ID" value="RFM30168.1"/>
    <property type="molecule type" value="Genomic_DNA"/>
</dbReference>
<protein>
    <submittedName>
        <fullName evidence="4">DNA-binding response regulator</fullName>
    </submittedName>
</protein>
<reference evidence="4 5" key="1">
    <citation type="submission" date="2018-08" db="EMBL/GenBank/DDBJ databases">
        <title>Chitinophagaceae sp. K23C18032701, a novel bacterium isolated from forest soil.</title>
        <authorList>
            <person name="Wang C."/>
        </authorList>
    </citation>
    <scope>NUCLEOTIDE SEQUENCE [LARGE SCALE GENOMIC DNA]</scope>
    <source>
        <strain evidence="4 5">K23C18032701</strain>
    </source>
</reference>
<keyword evidence="1" id="KW-0597">Phosphoprotein</keyword>
<evidence type="ECO:0000313" key="5">
    <source>
        <dbReference type="Proteomes" id="UP000261284"/>
    </source>
</evidence>
<comment type="caution">
    <text evidence="4">The sequence shown here is derived from an EMBL/GenBank/DDBJ whole genome shotgun (WGS) entry which is preliminary data.</text>
</comment>